<dbReference type="Proteomes" id="UP000017559">
    <property type="component" value="Unassembled WGS sequence"/>
</dbReference>
<gene>
    <name evidence="1" type="ORF">Moror_13717</name>
</gene>
<proteinExistence type="predicted"/>
<dbReference type="HOGENOM" id="CLU_2533667_0_0_1"/>
<dbReference type="EMBL" id="AWSO01000450">
    <property type="protein sequence ID" value="ESK90379.1"/>
    <property type="molecule type" value="Genomic_DNA"/>
</dbReference>
<feature type="non-terminal residue" evidence="1">
    <location>
        <position position="1"/>
    </location>
</feature>
<organism evidence="1 2">
    <name type="scientific">Moniliophthora roreri (strain MCA 2997)</name>
    <name type="common">Cocoa frosty pod rot fungus</name>
    <name type="synonym">Crinipellis roreri</name>
    <dbReference type="NCBI Taxonomy" id="1381753"/>
    <lineage>
        <taxon>Eukaryota</taxon>
        <taxon>Fungi</taxon>
        <taxon>Dikarya</taxon>
        <taxon>Basidiomycota</taxon>
        <taxon>Agaricomycotina</taxon>
        <taxon>Agaricomycetes</taxon>
        <taxon>Agaricomycetidae</taxon>
        <taxon>Agaricales</taxon>
        <taxon>Marasmiineae</taxon>
        <taxon>Marasmiaceae</taxon>
        <taxon>Moniliophthora</taxon>
    </lineage>
</organism>
<dbReference type="AlphaFoldDB" id="V2YFB5"/>
<dbReference type="KEGG" id="mrr:Moror_13717"/>
<name>V2YFB5_MONRO</name>
<accession>V2YFB5</accession>
<sequence>PYSALGPQSPLIIIIFTCIRVGQAPWISPIPRMPTLTIEQTRTKLASSRLSLSLLVWKLEWQICPCHGNDFHSYTLGVDDTSSH</sequence>
<comment type="caution">
    <text evidence="1">The sequence shown here is derived from an EMBL/GenBank/DDBJ whole genome shotgun (WGS) entry which is preliminary data.</text>
</comment>
<keyword evidence="2" id="KW-1185">Reference proteome</keyword>
<reference evidence="1 2" key="1">
    <citation type="journal article" date="2014" name="BMC Genomics">
        <title>Genome and secretome analysis of the hemibiotrophic fungal pathogen, Moniliophthora roreri, which causes frosty pod rot disease of cacao: mechanisms of the biotrophic and necrotrophic phases.</title>
        <authorList>
            <person name="Meinhardt L.W."/>
            <person name="Costa G.G.L."/>
            <person name="Thomazella D.P.T."/>
            <person name="Teixeira P.J.P.L."/>
            <person name="Carazzolle M.F."/>
            <person name="Schuster S.C."/>
            <person name="Carlson J.E."/>
            <person name="Guiltinan M.J."/>
            <person name="Mieczkowski P."/>
            <person name="Farmer A."/>
            <person name="Ramaraj T."/>
            <person name="Crozier J."/>
            <person name="Davis R.E."/>
            <person name="Shao J."/>
            <person name="Melnick R.L."/>
            <person name="Pereira G.A.G."/>
            <person name="Bailey B.A."/>
        </authorList>
    </citation>
    <scope>NUCLEOTIDE SEQUENCE [LARGE SCALE GENOMIC DNA]</scope>
    <source>
        <strain evidence="1 2">MCA 2997</strain>
    </source>
</reference>
<evidence type="ECO:0000313" key="1">
    <source>
        <dbReference type="EMBL" id="ESK90379.1"/>
    </source>
</evidence>
<protein>
    <submittedName>
        <fullName evidence="1">Uncharacterized protein</fullName>
    </submittedName>
</protein>
<evidence type="ECO:0000313" key="2">
    <source>
        <dbReference type="Proteomes" id="UP000017559"/>
    </source>
</evidence>